<name>A0A7C2FYL6_9CREN</name>
<reference evidence="8" key="1">
    <citation type="journal article" date="2020" name="mSystems">
        <title>Genome- and Community-Level Interaction Insights into Carbon Utilization and Element Cycling Functions of Hydrothermarchaeota in Hydrothermal Sediment.</title>
        <authorList>
            <person name="Zhou Z."/>
            <person name="Liu Y."/>
            <person name="Xu W."/>
            <person name="Pan J."/>
            <person name="Luo Z.H."/>
            <person name="Li M."/>
        </authorList>
    </citation>
    <scope>NUCLEOTIDE SEQUENCE [LARGE SCALE GENOMIC DNA]</scope>
    <source>
        <strain evidence="8">SpSt-23</strain>
    </source>
</reference>
<gene>
    <name evidence="8" type="ORF">ENP55_01405</name>
</gene>
<dbReference type="InterPro" id="IPR013983">
    <property type="entry name" value="Ald_Fedxn_OxRdtase_N"/>
</dbReference>
<dbReference type="InterPro" id="IPR051919">
    <property type="entry name" value="W-dependent_AOR"/>
</dbReference>
<sequence length="651" mass="73917">MSFTRTYRALFIDVSERKHWVEEFPLNEVFSPISLALKLHMERYKTWSKPVYDPSNALVLGTGLFAGSKLYGVHRFIAVFRSPLTKGLHASAMGGAAYQFNVNADAIVVVGKSRKPLILKIYDDGDGSPKVEFHEIPEEMLVNIWKGYGGFKGVYALQAYLSDLFRDFYEMYNGRSILVGPAAKNTNIGALASITLVKGKMDYGSEDFAARAGGGSVLYRAHGVAAIVYGGRFDRSARIPPELRDLRSINEIFQGLAKKAYVEFVIESGTKYRYDPKMNTGGTLGGNYPHLKATTPMFNWNMIYYSKDVRDKLHSLIMKYMWEPFNKEAIETRSWKTCGEPCPLACKKVRLGKYKSDYEPYNGLGPIIGVFDIHDAEKVVEAGDAYGFDAIELGQVIGFVFEALHKGLLRPEEIGLSSKPFFDPAKYTIEYSKVNAELALKIVESLAFGTNPLLRLIGEEGLRSAAKLLDLLYKERVEELRKRFSDLPVYAVFGEKGHITPNYYWTPGLVAPLPVLGKYWTVYQGLFTDPEEFAAKSYERALYEALLEDTGFCRFHRGWAEKHVSTILEKYYGIEKPLEKIKHLYKKITEYQELAGASPVFWDSEKIIDFMAKASEEYQNQKWLGLFAIDKEKAAYEWWSKFYEKLKELTG</sequence>
<dbReference type="GO" id="GO:0046872">
    <property type="term" value="F:metal ion binding"/>
    <property type="evidence" value="ECO:0007669"/>
    <property type="project" value="UniProtKB-KW"/>
</dbReference>
<dbReference type="SMART" id="SM00790">
    <property type="entry name" value="AFOR_N"/>
    <property type="match status" value="1"/>
</dbReference>
<evidence type="ECO:0000256" key="2">
    <source>
        <dbReference type="ARBA" id="ARBA00011032"/>
    </source>
</evidence>
<evidence type="ECO:0000256" key="6">
    <source>
        <dbReference type="ARBA" id="ARBA00023014"/>
    </source>
</evidence>
<keyword evidence="5" id="KW-0408">Iron</keyword>
<organism evidence="8">
    <name type="scientific">Thermosphaera aggregans</name>
    <dbReference type="NCBI Taxonomy" id="54254"/>
    <lineage>
        <taxon>Archaea</taxon>
        <taxon>Thermoproteota</taxon>
        <taxon>Thermoprotei</taxon>
        <taxon>Desulfurococcales</taxon>
        <taxon>Desulfurococcaceae</taxon>
        <taxon>Thermosphaera</taxon>
    </lineage>
</organism>
<dbReference type="InterPro" id="IPR036503">
    <property type="entry name" value="Ald_Fedxn_OxRdtase_N_sf"/>
</dbReference>
<dbReference type="Pfam" id="PF02730">
    <property type="entry name" value="AFOR_N"/>
    <property type="match status" value="1"/>
</dbReference>
<proteinExistence type="inferred from homology"/>
<keyword evidence="3" id="KW-0004">4Fe-4S</keyword>
<dbReference type="EMBL" id="DSJT01000005">
    <property type="protein sequence ID" value="HEF86966.1"/>
    <property type="molecule type" value="Genomic_DNA"/>
</dbReference>
<dbReference type="AlphaFoldDB" id="A0A7C2FYL6"/>
<evidence type="ECO:0000256" key="4">
    <source>
        <dbReference type="ARBA" id="ARBA00022723"/>
    </source>
</evidence>
<dbReference type="SUPFAM" id="SSF48310">
    <property type="entry name" value="Aldehyde ferredoxin oxidoreductase, C-terminal domains"/>
    <property type="match status" value="1"/>
</dbReference>
<feature type="domain" description="Aldehyde ferredoxin oxidoreductase N-terminal" evidence="7">
    <location>
        <begin position="7"/>
        <end position="232"/>
    </location>
</feature>
<evidence type="ECO:0000256" key="5">
    <source>
        <dbReference type="ARBA" id="ARBA00023004"/>
    </source>
</evidence>
<comment type="cofactor">
    <cofactor evidence="1">
        <name>[4Fe-4S] cluster</name>
        <dbReference type="ChEBI" id="CHEBI:49883"/>
    </cofactor>
</comment>
<dbReference type="SUPFAM" id="SSF56228">
    <property type="entry name" value="Aldehyde ferredoxin oxidoreductase, N-terminal domain"/>
    <property type="match status" value="1"/>
</dbReference>
<dbReference type="PANTHER" id="PTHR30038:SF7">
    <property type="entry name" value="TUNGSTEN-CONTAINING GLYCERALDEHYDE-3-PHOSPHATE:FERREDOXIN OXIDOREDUCTASE"/>
    <property type="match status" value="1"/>
</dbReference>
<dbReference type="PANTHER" id="PTHR30038">
    <property type="entry name" value="ALDEHYDE FERREDOXIN OXIDOREDUCTASE"/>
    <property type="match status" value="1"/>
</dbReference>
<evidence type="ECO:0000256" key="3">
    <source>
        <dbReference type="ARBA" id="ARBA00022485"/>
    </source>
</evidence>
<evidence type="ECO:0000256" key="1">
    <source>
        <dbReference type="ARBA" id="ARBA00001966"/>
    </source>
</evidence>
<protein>
    <submittedName>
        <fullName evidence="8">Glyceraldehyde-3-phosphate ferredoxin oxidoreductase</fullName>
    </submittedName>
</protein>
<keyword evidence="6" id="KW-0411">Iron-sulfur</keyword>
<dbReference type="GO" id="GO:0051539">
    <property type="term" value="F:4 iron, 4 sulfur cluster binding"/>
    <property type="evidence" value="ECO:0007669"/>
    <property type="project" value="UniProtKB-KW"/>
</dbReference>
<comment type="similarity">
    <text evidence="2">Belongs to the AOR/FOR family.</text>
</comment>
<comment type="caution">
    <text evidence="8">The sequence shown here is derived from an EMBL/GenBank/DDBJ whole genome shotgun (WGS) entry which is preliminary data.</text>
</comment>
<accession>A0A7C2FYL6</accession>
<dbReference type="Pfam" id="PF01314">
    <property type="entry name" value="AFOR_C"/>
    <property type="match status" value="1"/>
</dbReference>
<dbReference type="Gene3D" id="1.10.569.10">
    <property type="entry name" value="Aldehyde Ferredoxin Oxidoreductase Protein, subunit A, domain 2"/>
    <property type="match status" value="1"/>
</dbReference>
<evidence type="ECO:0000259" key="7">
    <source>
        <dbReference type="SMART" id="SM00790"/>
    </source>
</evidence>
<dbReference type="InterPro" id="IPR013984">
    <property type="entry name" value="Ald_Fedxn_OxRdtase_dom2"/>
</dbReference>
<dbReference type="Gene3D" id="3.60.9.10">
    <property type="entry name" value="Aldehyde ferredoxin oxidoreductase, N-terminal domain"/>
    <property type="match status" value="1"/>
</dbReference>
<evidence type="ECO:0000313" key="8">
    <source>
        <dbReference type="EMBL" id="HEF86966.1"/>
    </source>
</evidence>
<dbReference type="GO" id="GO:0016625">
    <property type="term" value="F:oxidoreductase activity, acting on the aldehyde or oxo group of donors, iron-sulfur protein as acceptor"/>
    <property type="evidence" value="ECO:0007669"/>
    <property type="project" value="InterPro"/>
</dbReference>
<keyword evidence="4" id="KW-0479">Metal-binding</keyword>
<dbReference type="GO" id="GO:0009055">
    <property type="term" value="F:electron transfer activity"/>
    <property type="evidence" value="ECO:0007669"/>
    <property type="project" value="InterPro"/>
</dbReference>
<dbReference type="InterPro" id="IPR001203">
    <property type="entry name" value="OxRdtase_Ald_Fedxn_C"/>
</dbReference>
<dbReference type="InterPro" id="IPR036021">
    <property type="entry name" value="Tungsten_al_ferr_oxy-like_C"/>
</dbReference>